<organism evidence="1 2">
    <name type="scientific">Pichia kudriavzevii</name>
    <name type="common">Yeast</name>
    <name type="synonym">Issatchenkia orientalis</name>
    <dbReference type="NCBI Taxonomy" id="4909"/>
    <lineage>
        <taxon>Eukaryota</taxon>
        <taxon>Fungi</taxon>
        <taxon>Dikarya</taxon>
        <taxon>Ascomycota</taxon>
        <taxon>Saccharomycotina</taxon>
        <taxon>Pichiomycetes</taxon>
        <taxon>Pichiales</taxon>
        <taxon>Pichiaceae</taxon>
        <taxon>Pichia</taxon>
    </lineage>
</organism>
<dbReference type="AlphaFoldDB" id="A0A099NR28"/>
<comment type="caution">
    <text evidence="1">The sequence shown here is derived from an EMBL/GenBank/DDBJ whole genome shotgun (WGS) entry which is preliminary data.</text>
</comment>
<gene>
    <name evidence="1" type="ORF">JL09_g6466</name>
</gene>
<dbReference type="Proteomes" id="UP000029867">
    <property type="component" value="Unassembled WGS sequence"/>
</dbReference>
<protein>
    <submittedName>
        <fullName evidence="1">Uncharacterized protein</fullName>
    </submittedName>
</protein>
<dbReference type="EMBL" id="JQFK01001697">
    <property type="protein sequence ID" value="KGK34387.1"/>
    <property type="molecule type" value="Genomic_DNA"/>
</dbReference>
<accession>A0A099NR28</accession>
<reference evidence="2" key="1">
    <citation type="journal article" date="2014" name="Microb. Cell Fact.">
        <title>Exploiting Issatchenkia orientalis SD108 for succinic acid production.</title>
        <authorList>
            <person name="Xiao H."/>
            <person name="Shao Z."/>
            <person name="Jiang Y."/>
            <person name="Dole S."/>
            <person name="Zhao H."/>
        </authorList>
    </citation>
    <scope>NUCLEOTIDE SEQUENCE [LARGE SCALE GENOMIC DNA]</scope>
    <source>
        <strain evidence="2">SD108</strain>
    </source>
</reference>
<proteinExistence type="predicted"/>
<evidence type="ECO:0000313" key="1">
    <source>
        <dbReference type="EMBL" id="KGK34387.1"/>
    </source>
</evidence>
<sequence length="47" mass="5254">MKIPGNAKLVLDFQIGGKYKLGSTVLIEVSVVQLYNRELPNLQQPKL</sequence>
<dbReference type="HOGENOM" id="CLU_3175511_0_0_1"/>
<name>A0A099NR28_PICKU</name>
<evidence type="ECO:0000313" key="2">
    <source>
        <dbReference type="Proteomes" id="UP000029867"/>
    </source>
</evidence>